<dbReference type="Proteomes" id="UP000228380">
    <property type="component" value="Chromosome 9"/>
</dbReference>
<keyword evidence="1" id="KW-1185">Reference proteome</keyword>
<dbReference type="AlphaFoldDB" id="A0A8B7MVB1"/>
<evidence type="ECO:0000313" key="1">
    <source>
        <dbReference type="Proteomes" id="UP000228380"/>
    </source>
</evidence>
<protein>
    <submittedName>
        <fullName evidence="2">Uncharacterized protein LOC103709624 isoform X1</fullName>
    </submittedName>
</protein>
<accession>A0A8B7MVB1</accession>
<gene>
    <name evidence="2" type="primary">LOC103709624</name>
</gene>
<dbReference type="PANTHER" id="PTHR48221">
    <property type="entry name" value="ACYL-COA SYNTHETASE FAMILY PROTEIN"/>
    <property type="match status" value="1"/>
</dbReference>
<proteinExistence type="predicted"/>
<organism evidence="1 2">
    <name type="scientific">Phoenix dactylifera</name>
    <name type="common">Date palm</name>
    <dbReference type="NCBI Taxonomy" id="42345"/>
    <lineage>
        <taxon>Eukaryota</taxon>
        <taxon>Viridiplantae</taxon>
        <taxon>Streptophyta</taxon>
        <taxon>Embryophyta</taxon>
        <taxon>Tracheophyta</taxon>
        <taxon>Spermatophyta</taxon>
        <taxon>Magnoliopsida</taxon>
        <taxon>Liliopsida</taxon>
        <taxon>Arecaceae</taxon>
        <taxon>Coryphoideae</taxon>
        <taxon>Phoeniceae</taxon>
        <taxon>Phoenix</taxon>
    </lineage>
</organism>
<dbReference type="KEGG" id="pda:103709624"/>
<name>A0A8B7MVB1_PHODC</name>
<dbReference type="GeneID" id="103709624"/>
<dbReference type="PANTHER" id="PTHR48221:SF2">
    <property type="entry name" value="ACYL-COA SYNTHETASE FAMILY PROTEIN"/>
    <property type="match status" value="1"/>
</dbReference>
<sequence>MRSLTDTILLLSKLASNLRRSNASPTINDDDDEAISSLATSLNFGDRMTPRVRVLDPALSLMCFKTPEVCSSRIECLVRTIVSVLNSSISCKVLRPEEGGGAEFLKVGSSISSRDCHRLIRVCGDVLESLEGHGGHSQTLIYAILKAVVSSSSYQSLLPLSPLVYEENEGTPCDRRAAISKLMCFLPKGSPSSSHEIPMRLFLWYLDPPVLKHDISEILHEAIQRPFLCLRTELHDRMAWHTIIICLVISPTMFIEARALLHSWFLLTGLPSVLDLQIGIVSSVLDILSRPMWWGISMEMGMKYPSSYAYFPCRHHELLAIISGHISCNSFLDLVHYIKTRLAPLAKHSDPTASHPSHGIFGHEALVDLVDNDSAWTMLMDFPAWFYFATALIFHGNDSQDYISSVICGEVKTETVNNEELHQAATLYLSWILCPIDEANRRMLFDQIYELSRSWIMKNKKSCSYEQRSCSDIHYKSKLNCSKKLRIPKPNDCDKLHVTAQGDRASSIRLWLKKFDQCCVNYCTQTTNSHIPTEAKLKQDTSMYPNLLSAKIPLGIFITSLSDINEKDCELLLHYAASGEIKQVKEMQRKAKGCIGHDEFTPWSADDATKWALNGACLVFNLLDLIEDMSVMLFDCEDTRVDFLHQMKGKASRYLLKCVKLLFECECHEFYNGAIGVRDNVLDLYRRLVTWRQQGPEGFEGYKAFDDVVDDFAKRFRIVE</sequence>
<reference evidence="1" key="1">
    <citation type="journal article" date="2019" name="Nat. Commun.">
        <title>Genome-wide association mapping of date palm fruit traits.</title>
        <authorList>
            <person name="Hazzouri K.M."/>
            <person name="Gros-Balthazard M."/>
            <person name="Flowers J.M."/>
            <person name="Copetti D."/>
            <person name="Lemansour A."/>
            <person name="Lebrun M."/>
            <person name="Masmoudi K."/>
            <person name="Ferrand S."/>
            <person name="Dhar M.I."/>
            <person name="Fresquez Z.A."/>
            <person name="Rosas U."/>
            <person name="Zhang J."/>
            <person name="Talag J."/>
            <person name="Lee S."/>
            <person name="Kudrna D."/>
            <person name="Powell R.F."/>
            <person name="Leitch I.J."/>
            <person name="Krueger R.R."/>
            <person name="Wing R.A."/>
            <person name="Amiri K.M.A."/>
            <person name="Purugganan M.D."/>
        </authorList>
    </citation>
    <scope>NUCLEOTIDE SEQUENCE [LARGE SCALE GENOMIC DNA]</scope>
    <source>
        <strain evidence="1">cv. Khalas</strain>
    </source>
</reference>
<dbReference type="RefSeq" id="XP_017698919.2">
    <property type="nucleotide sequence ID" value="XM_017843430.3"/>
</dbReference>
<dbReference type="OrthoDB" id="1917939at2759"/>
<reference evidence="2" key="2">
    <citation type="submission" date="2025-08" db="UniProtKB">
        <authorList>
            <consortium name="RefSeq"/>
        </authorList>
    </citation>
    <scope>IDENTIFICATION</scope>
    <source>
        <tissue evidence="2">Young leaves</tissue>
    </source>
</reference>
<evidence type="ECO:0000313" key="2">
    <source>
        <dbReference type="RefSeq" id="XP_017698919.2"/>
    </source>
</evidence>